<dbReference type="Pfam" id="PF00817">
    <property type="entry name" value="IMS"/>
    <property type="match status" value="1"/>
</dbReference>
<comment type="caution">
    <text evidence="3">The sequence shown here is derived from an EMBL/GenBank/DDBJ whole genome shotgun (WGS) entry which is preliminary data.</text>
</comment>
<dbReference type="InterPro" id="IPR043502">
    <property type="entry name" value="DNA/RNA_pol_sf"/>
</dbReference>
<name>A0ABT9BNE3_9MICO</name>
<evidence type="ECO:0000313" key="4">
    <source>
        <dbReference type="Proteomes" id="UP001241072"/>
    </source>
</evidence>
<dbReference type="RefSeq" id="WP_305002293.1">
    <property type="nucleotide sequence ID" value="NZ_JAUQUB010000001.1"/>
</dbReference>
<evidence type="ECO:0000313" key="3">
    <source>
        <dbReference type="EMBL" id="MDO7881902.1"/>
    </source>
</evidence>
<dbReference type="Gene3D" id="1.10.150.20">
    <property type="entry name" value="5' to 3' exonuclease, C-terminal subdomain"/>
    <property type="match status" value="1"/>
</dbReference>
<dbReference type="CDD" id="cd03468">
    <property type="entry name" value="PolY_like"/>
    <property type="match status" value="1"/>
</dbReference>
<feature type="domain" description="UmuC" evidence="2">
    <location>
        <begin position="35"/>
        <end position="103"/>
    </location>
</feature>
<keyword evidence="1" id="KW-0227">DNA damage</keyword>
<dbReference type="PANTHER" id="PTHR35369:SF2">
    <property type="entry name" value="BLR3025 PROTEIN"/>
    <property type="match status" value="1"/>
</dbReference>
<protein>
    <submittedName>
        <fullName evidence="3">DNA polymerase Y family protein</fullName>
    </submittedName>
</protein>
<reference evidence="3 4" key="1">
    <citation type="submission" date="2023-07" db="EMBL/GenBank/DDBJ databases">
        <title>Protaetiibacter sp. nov WY-16 isolated from soil.</title>
        <authorList>
            <person name="Liu B."/>
            <person name="Wan Y."/>
        </authorList>
    </citation>
    <scope>NUCLEOTIDE SEQUENCE [LARGE SCALE GENOMIC DNA]</scope>
    <source>
        <strain evidence="3 4">WY-16</strain>
    </source>
</reference>
<dbReference type="PROSITE" id="PS50173">
    <property type="entry name" value="UMUC"/>
    <property type="match status" value="1"/>
</dbReference>
<evidence type="ECO:0000256" key="1">
    <source>
        <dbReference type="ARBA" id="ARBA00022763"/>
    </source>
</evidence>
<keyword evidence="4" id="KW-1185">Reference proteome</keyword>
<gene>
    <name evidence="3" type="ORF">Q5716_06635</name>
</gene>
<dbReference type="PANTHER" id="PTHR35369">
    <property type="entry name" value="BLR3025 PROTEIN-RELATED"/>
    <property type="match status" value="1"/>
</dbReference>
<organism evidence="3 4">
    <name type="scientific">Antiquaquibacter soli</name>
    <dbReference type="NCBI Taxonomy" id="3064523"/>
    <lineage>
        <taxon>Bacteria</taxon>
        <taxon>Bacillati</taxon>
        <taxon>Actinomycetota</taxon>
        <taxon>Actinomycetes</taxon>
        <taxon>Micrococcales</taxon>
        <taxon>Microbacteriaceae</taxon>
        <taxon>Antiquaquibacter</taxon>
    </lineage>
</organism>
<dbReference type="Gene3D" id="3.40.1170.60">
    <property type="match status" value="1"/>
</dbReference>
<proteinExistence type="predicted"/>
<dbReference type="InterPro" id="IPR050356">
    <property type="entry name" value="SulA_CellDiv_inhibitor"/>
</dbReference>
<dbReference type="SUPFAM" id="SSF56672">
    <property type="entry name" value="DNA/RNA polymerases"/>
    <property type="match status" value="1"/>
</dbReference>
<evidence type="ECO:0000259" key="2">
    <source>
        <dbReference type="PROSITE" id="PS50173"/>
    </source>
</evidence>
<dbReference type="EMBL" id="JAUQUB010000001">
    <property type="protein sequence ID" value="MDO7881902.1"/>
    <property type="molecule type" value="Genomic_DNA"/>
</dbReference>
<accession>A0ABT9BNE3</accession>
<dbReference type="InterPro" id="IPR001126">
    <property type="entry name" value="UmuC"/>
</dbReference>
<sequence length="516" mass="54980">MTAPPLEPPRVIVLWCPDWPVTAARTAAGLGPEAPVALVDKGRVLASSPAARAESVRRGIRVREAQAHCPDLVVLEYDAALDARAFEPLVAAIEELTPGVQVLRPGMCAVRVRGAARYYGGERAAALALVSRLDELGAGGARAGVADGIFTAEQSARRAAERVGIVPAGSARQFLDPLDVGLLEEAGAEPATSTVTLLRRLGIRTLGQFAALPPSDVRTRFGVQGARLHALAAGSDSWPLVPRTPPDDLEAVVDFEPALELVEQVAFGIRTAAERFVDELVARRLVVTAIRVVLRSDSGETAERTWQHPRSFSPGDIVDRVRWQASSAQLSAGITRVAIAPEAVDAISHHESGLWGSGPDERIHHSLSRVQSMLGHGAVLMPRVGGGRTLADRQRLVAWGDPAGTATVREPWPGQLPAPLPASVFTPRHPVAVVDAAGEPVIVGSRGMPSSAPARLTSGTRTLELGAWAGPWPLDERWWAPGQASRAWRFQAVDSTGCAWLLVLDEAGWWVEARYD</sequence>
<dbReference type="Proteomes" id="UP001241072">
    <property type="component" value="Unassembled WGS sequence"/>
</dbReference>